<name>A0A8J3I366_9CHLR</name>
<evidence type="ECO:0008006" key="3">
    <source>
        <dbReference type="Google" id="ProtNLM"/>
    </source>
</evidence>
<dbReference type="Pfam" id="PF01075">
    <property type="entry name" value="Glyco_transf_9"/>
    <property type="match status" value="1"/>
</dbReference>
<dbReference type="RefSeq" id="WP_220194009.1">
    <property type="nucleotide sequence ID" value="NZ_BNJF01000001.1"/>
</dbReference>
<evidence type="ECO:0000313" key="1">
    <source>
        <dbReference type="EMBL" id="GHO44629.1"/>
    </source>
</evidence>
<dbReference type="InterPro" id="IPR002201">
    <property type="entry name" value="Glyco_trans_9"/>
</dbReference>
<reference evidence="1" key="1">
    <citation type="submission" date="2020-10" db="EMBL/GenBank/DDBJ databases">
        <title>Taxonomic study of unclassified bacteria belonging to the class Ktedonobacteria.</title>
        <authorList>
            <person name="Yabe S."/>
            <person name="Wang C.M."/>
            <person name="Zheng Y."/>
            <person name="Sakai Y."/>
            <person name="Cavaletti L."/>
            <person name="Monciardini P."/>
            <person name="Donadio S."/>
        </authorList>
    </citation>
    <scope>NUCLEOTIDE SEQUENCE</scope>
    <source>
        <strain evidence="1">SOSP1-1</strain>
    </source>
</reference>
<sequence length="413" mass="45668">MTQTYNLAFMDEWGAERPHEISPTTQEILARCSEVIYSADAVAIQLGGKAGRLGESVVATALLEGTLQALRHLGKAGTPVHILVDEGVATLFQETLYQQAYWYSISIQEVASGQQTLETTLERIPGTTIVGIDLHGGHDGMPELTIQSTDSPTIARRVAIFKRLFRVGVRSYAQRSRERRYADFIEDLFSLAPATLVGKEVQPRVLLNASEEAYGKRLARKLGLREEALQIACFFQSVVIAKCYCRWDEVIEGFCQEMAAYAPGRMIDFLILCGPDEMHPVGLRQEDMREDFGAFRGTNENARVFVYATKSLRELAILTNRSTLALANDTGPGHIAGALGIPTITPYLPGTLYSMHVWTSSPWHHGVTLAPNPFSYQQIKSAILLDKTNIIDSIAPELLVAQMLSSLPPLMRK</sequence>
<accession>A0A8J3I366</accession>
<dbReference type="Gene3D" id="3.40.50.2000">
    <property type="entry name" value="Glycogen Phosphorylase B"/>
    <property type="match status" value="1"/>
</dbReference>
<comment type="caution">
    <text evidence="1">The sequence shown here is derived from an EMBL/GenBank/DDBJ whole genome shotgun (WGS) entry which is preliminary data.</text>
</comment>
<dbReference type="SUPFAM" id="SSF53756">
    <property type="entry name" value="UDP-Glycosyltransferase/glycogen phosphorylase"/>
    <property type="match status" value="1"/>
</dbReference>
<dbReference type="EMBL" id="BNJF01000001">
    <property type="protein sequence ID" value="GHO44629.1"/>
    <property type="molecule type" value="Genomic_DNA"/>
</dbReference>
<dbReference type="Proteomes" id="UP000612362">
    <property type="component" value="Unassembled WGS sequence"/>
</dbReference>
<dbReference type="AlphaFoldDB" id="A0A8J3I366"/>
<proteinExistence type="predicted"/>
<keyword evidence="2" id="KW-1185">Reference proteome</keyword>
<organism evidence="1 2">
    <name type="scientific">Ktedonospora formicarum</name>
    <dbReference type="NCBI Taxonomy" id="2778364"/>
    <lineage>
        <taxon>Bacteria</taxon>
        <taxon>Bacillati</taxon>
        <taxon>Chloroflexota</taxon>
        <taxon>Ktedonobacteria</taxon>
        <taxon>Ktedonobacterales</taxon>
        <taxon>Ktedonobacteraceae</taxon>
        <taxon>Ktedonospora</taxon>
    </lineage>
</organism>
<gene>
    <name evidence="1" type="ORF">KSX_27920</name>
</gene>
<dbReference type="GO" id="GO:0016757">
    <property type="term" value="F:glycosyltransferase activity"/>
    <property type="evidence" value="ECO:0007669"/>
    <property type="project" value="InterPro"/>
</dbReference>
<evidence type="ECO:0000313" key="2">
    <source>
        <dbReference type="Proteomes" id="UP000612362"/>
    </source>
</evidence>
<protein>
    <recommendedName>
        <fullName evidence="3">Glycosyltransferase family 9 protein</fullName>
    </recommendedName>
</protein>